<dbReference type="PANTHER" id="PTHR43701">
    <property type="entry name" value="MEMBRANE TRANSPORTER PROTEIN MJ0441-RELATED"/>
    <property type="match status" value="1"/>
</dbReference>
<name>A0A8T4H6Z7_9SPHI</name>
<feature type="transmembrane region" description="Helical" evidence="5">
    <location>
        <begin position="182"/>
        <end position="200"/>
    </location>
</feature>
<protein>
    <recommendedName>
        <fullName evidence="5">Probable membrane transporter protein</fullName>
    </recommendedName>
</protein>
<feature type="transmembrane region" description="Helical" evidence="5">
    <location>
        <begin position="145"/>
        <end position="176"/>
    </location>
</feature>
<feature type="transmembrane region" description="Helical" evidence="5">
    <location>
        <begin position="7"/>
        <end position="33"/>
    </location>
</feature>
<feature type="transmembrane region" description="Helical" evidence="5">
    <location>
        <begin position="242"/>
        <end position="260"/>
    </location>
</feature>
<comment type="subcellular location">
    <subcellularLocation>
        <location evidence="5">Cell membrane</location>
        <topology evidence="5">Multi-pass membrane protein</topology>
    </subcellularLocation>
    <subcellularLocation>
        <location evidence="1">Membrane</location>
        <topology evidence="1">Multi-pass membrane protein</topology>
    </subcellularLocation>
</comment>
<keyword evidence="2 5" id="KW-0812">Transmembrane</keyword>
<dbReference type="EMBL" id="JAGKSB010000001">
    <property type="protein sequence ID" value="MBP3942113.1"/>
    <property type="molecule type" value="Genomic_DNA"/>
</dbReference>
<feature type="transmembrane region" description="Helical" evidence="5">
    <location>
        <begin position="207"/>
        <end position="230"/>
    </location>
</feature>
<dbReference type="AlphaFoldDB" id="A0A8T4H6Z7"/>
<gene>
    <name evidence="6" type="ORF">J5U18_00790</name>
</gene>
<evidence type="ECO:0000256" key="5">
    <source>
        <dbReference type="RuleBase" id="RU363041"/>
    </source>
</evidence>
<feature type="transmembrane region" description="Helical" evidence="5">
    <location>
        <begin position="69"/>
        <end position="86"/>
    </location>
</feature>
<evidence type="ECO:0000256" key="4">
    <source>
        <dbReference type="ARBA" id="ARBA00023136"/>
    </source>
</evidence>
<organism evidence="6 7">
    <name type="scientific">Rhinopithecimicrobium faecis</name>
    <dbReference type="NCBI Taxonomy" id="2820698"/>
    <lineage>
        <taxon>Bacteria</taxon>
        <taxon>Pseudomonadati</taxon>
        <taxon>Bacteroidota</taxon>
        <taxon>Sphingobacteriia</taxon>
        <taxon>Sphingobacteriales</taxon>
        <taxon>Sphingobacteriaceae</taxon>
        <taxon>Rhinopithecimicrobium</taxon>
    </lineage>
</organism>
<sequence length="262" mass="28456">MEIIGYILAIFVGITLGLMGSGGSILTLPIFVYIFQIDAVLAVDYSLFIIGITALIGSIQHIKNRKVDYRTALTFGLPSLLAVYISRRYLVPLIPAEIALSETVTITKNMALMLVFAFVMLLSASSMIRQKMIQKPVSSPSTGALLVFGLFIGALTGLVGAGGGFLIIPSLVLLLGMPMKRAVATSLVIIAVNSLFGFASDFRHYELLNWPLLVGFCLLTIGGFFIGNLVSTKIDSSRLKVGFGWFLLIMSIYIMLSEFFNH</sequence>
<dbReference type="Pfam" id="PF01925">
    <property type="entry name" value="TauE"/>
    <property type="match status" value="1"/>
</dbReference>
<keyword evidence="3 5" id="KW-1133">Transmembrane helix</keyword>
<keyword evidence="7" id="KW-1185">Reference proteome</keyword>
<comment type="similarity">
    <text evidence="5">Belongs to the 4-toluene sulfonate uptake permease (TSUP) (TC 2.A.102) family.</text>
</comment>
<dbReference type="InterPro" id="IPR051598">
    <property type="entry name" value="TSUP/Inactive_protease-like"/>
</dbReference>
<evidence type="ECO:0000256" key="2">
    <source>
        <dbReference type="ARBA" id="ARBA00022692"/>
    </source>
</evidence>
<evidence type="ECO:0000256" key="1">
    <source>
        <dbReference type="ARBA" id="ARBA00004141"/>
    </source>
</evidence>
<comment type="caution">
    <text evidence="6">The sequence shown here is derived from an EMBL/GenBank/DDBJ whole genome shotgun (WGS) entry which is preliminary data.</text>
</comment>
<keyword evidence="4 5" id="KW-0472">Membrane</keyword>
<feature type="transmembrane region" description="Helical" evidence="5">
    <location>
        <begin position="106"/>
        <end position="124"/>
    </location>
</feature>
<evidence type="ECO:0000313" key="6">
    <source>
        <dbReference type="EMBL" id="MBP3942113.1"/>
    </source>
</evidence>
<reference evidence="6" key="1">
    <citation type="submission" date="2021-03" db="EMBL/GenBank/DDBJ databases">
        <authorList>
            <person name="Lu T."/>
            <person name="Wang Q."/>
            <person name="Han X."/>
        </authorList>
    </citation>
    <scope>NUCLEOTIDE SEQUENCE</scope>
    <source>
        <strain evidence="6">WQ 2009</strain>
    </source>
</reference>
<feature type="transmembrane region" description="Helical" evidence="5">
    <location>
        <begin position="39"/>
        <end position="57"/>
    </location>
</feature>
<dbReference type="InterPro" id="IPR002781">
    <property type="entry name" value="TM_pro_TauE-like"/>
</dbReference>
<evidence type="ECO:0000256" key="3">
    <source>
        <dbReference type="ARBA" id="ARBA00022989"/>
    </source>
</evidence>
<dbReference type="PANTHER" id="PTHR43701:SF2">
    <property type="entry name" value="MEMBRANE TRANSPORTER PROTEIN YJNA-RELATED"/>
    <property type="match status" value="1"/>
</dbReference>
<dbReference type="GO" id="GO:0005886">
    <property type="term" value="C:plasma membrane"/>
    <property type="evidence" value="ECO:0007669"/>
    <property type="project" value="UniProtKB-SubCell"/>
</dbReference>
<evidence type="ECO:0000313" key="7">
    <source>
        <dbReference type="Proteomes" id="UP000679691"/>
    </source>
</evidence>
<keyword evidence="5" id="KW-1003">Cell membrane</keyword>
<dbReference type="Proteomes" id="UP000679691">
    <property type="component" value="Unassembled WGS sequence"/>
</dbReference>
<accession>A0A8T4H6Z7</accession>
<proteinExistence type="inferred from homology"/>